<keyword evidence="3" id="KW-0949">S-adenosyl-L-methionine</keyword>
<dbReference type="CDD" id="cd02440">
    <property type="entry name" value="AdoMet_MTases"/>
    <property type="match status" value="1"/>
</dbReference>
<dbReference type="Gene3D" id="1.10.10.10">
    <property type="entry name" value="Winged helix-like DNA-binding domain superfamily/Winged helix DNA-binding domain"/>
    <property type="match status" value="1"/>
</dbReference>
<keyword evidence="2" id="KW-0808">Transferase</keyword>
<gene>
    <name evidence="6" type="ORF">BJ987_006020</name>
</gene>
<feature type="domain" description="O-methyltransferase C-terminal" evidence="4">
    <location>
        <begin position="137"/>
        <end position="344"/>
    </location>
</feature>
<dbReference type="SUPFAM" id="SSF46785">
    <property type="entry name" value="Winged helix' DNA-binding domain"/>
    <property type="match status" value="1"/>
</dbReference>
<reference evidence="6 7" key="1">
    <citation type="submission" date="2021-03" db="EMBL/GenBank/DDBJ databases">
        <title>Sequencing the genomes of 1000 actinobacteria strains.</title>
        <authorList>
            <person name="Klenk H.-P."/>
        </authorList>
    </citation>
    <scope>NUCLEOTIDE SEQUENCE [LARGE SCALE GENOMIC DNA]</scope>
    <source>
        <strain evidence="6 7">DSM 45516</strain>
    </source>
</reference>
<evidence type="ECO:0000256" key="3">
    <source>
        <dbReference type="ARBA" id="ARBA00022691"/>
    </source>
</evidence>
<dbReference type="Gene3D" id="1.10.287.1350">
    <property type="match status" value="1"/>
</dbReference>
<dbReference type="Gene3D" id="3.40.50.150">
    <property type="entry name" value="Vaccinia Virus protein VP39"/>
    <property type="match status" value="1"/>
</dbReference>
<evidence type="ECO:0000259" key="5">
    <source>
        <dbReference type="Pfam" id="PF08100"/>
    </source>
</evidence>
<dbReference type="InterPro" id="IPR012967">
    <property type="entry name" value="COMT_dimerisation"/>
</dbReference>
<dbReference type="Pfam" id="PF00891">
    <property type="entry name" value="Methyltransf_2"/>
    <property type="match status" value="1"/>
</dbReference>
<organism evidence="6 7">
    <name type="scientific">Nocardia goodfellowii</name>
    <dbReference type="NCBI Taxonomy" id="882446"/>
    <lineage>
        <taxon>Bacteria</taxon>
        <taxon>Bacillati</taxon>
        <taxon>Actinomycetota</taxon>
        <taxon>Actinomycetes</taxon>
        <taxon>Mycobacteriales</taxon>
        <taxon>Nocardiaceae</taxon>
        <taxon>Nocardia</taxon>
    </lineage>
</organism>
<evidence type="ECO:0008006" key="8">
    <source>
        <dbReference type="Google" id="ProtNLM"/>
    </source>
</evidence>
<feature type="domain" description="O-methyltransferase dimerisation" evidence="5">
    <location>
        <begin position="40"/>
        <end position="111"/>
    </location>
</feature>
<dbReference type="RefSeq" id="WP_209896416.1">
    <property type="nucleotide sequence ID" value="NZ_JAGGMR010000001.1"/>
</dbReference>
<dbReference type="InterPro" id="IPR001077">
    <property type="entry name" value="COMT_C"/>
</dbReference>
<evidence type="ECO:0000256" key="1">
    <source>
        <dbReference type="ARBA" id="ARBA00022603"/>
    </source>
</evidence>
<keyword evidence="7" id="KW-1185">Reference proteome</keyword>
<dbReference type="PANTHER" id="PTHR43712:SF2">
    <property type="entry name" value="O-METHYLTRANSFERASE CICE"/>
    <property type="match status" value="1"/>
</dbReference>
<dbReference type="InterPro" id="IPR036390">
    <property type="entry name" value="WH_DNA-bd_sf"/>
</dbReference>
<accession>A0ABS4QQ16</accession>
<dbReference type="InterPro" id="IPR036388">
    <property type="entry name" value="WH-like_DNA-bd_sf"/>
</dbReference>
<sequence>MSNYQPRIPPVPALNLLARVRDRLVGMHRRTMLPSVVMLEIMQAGLLAQVLGATAELGVADALADGPLAADELARRLGVRPDALVRLLRPLVAEGMFSQHQDTYALTALGDPLRGDAANSMRAGVRMFGDPRHRAMWSHLAQVVRTGATGAESVHGAPIFEYARQQPCFGALIDAAMTDFSELAVAPILAAYDFARYDTIVDIGGGKGRLLTEILTRAPRSRGVLFDTAEVLADVPARLAALGLDDRCEVHSGCFFEAVPEGGDAYILKHVIHDWLDPQAAELLSTVRAAIPSSGRLLLIEVVLPETTRRTMGNLLDLEMLVVTGGRERTEREYRKLLSASGFELLRRVDTGTPDSMLEARPC</sequence>
<evidence type="ECO:0000259" key="4">
    <source>
        <dbReference type="Pfam" id="PF00891"/>
    </source>
</evidence>
<evidence type="ECO:0000313" key="7">
    <source>
        <dbReference type="Proteomes" id="UP001519325"/>
    </source>
</evidence>
<evidence type="ECO:0000256" key="2">
    <source>
        <dbReference type="ARBA" id="ARBA00022679"/>
    </source>
</evidence>
<dbReference type="Proteomes" id="UP001519325">
    <property type="component" value="Unassembled WGS sequence"/>
</dbReference>
<comment type="caution">
    <text evidence="6">The sequence shown here is derived from an EMBL/GenBank/DDBJ whole genome shotgun (WGS) entry which is preliminary data.</text>
</comment>
<evidence type="ECO:0000313" key="6">
    <source>
        <dbReference type="EMBL" id="MBP2193119.1"/>
    </source>
</evidence>
<dbReference type="InterPro" id="IPR029063">
    <property type="entry name" value="SAM-dependent_MTases_sf"/>
</dbReference>
<dbReference type="PANTHER" id="PTHR43712">
    <property type="entry name" value="PUTATIVE (AFU_ORTHOLOGUE AFUA_4G14580)-RELATED"/>
    <property type="match status" value="1"/>
</dbReference>
<dbReference type="InterPro" id="IPR016461">
    <property type="entry name" value="COMT-like"/>
</dbReference>
<dbReference type="SUPFAM" id="SSF53335">
    <property type="entry name" value="S-adenosyl-L-methionine-dependent methyltransferases"/>
    <property type="match status" value="1"/>
</dbReference>
<keyword evidence="1" id="KW-0489">Methyltransferase</keyword>
<protein>
    <recommendedName>
        <fullName evidence="8">Hydroxyneurosporene methyltransferase</fullName>
    </recommendedName>
</protein>
<dbReference type="PROSITE" id="PS51683">
    <property type="entry name" value="SAM_OMT_II"/>
    <property type="match status" value="1"/>
</dbReference>
<proteinExistence type="predicted"/>
<dbReference type="EMBL" id="JAGGMR010000001">
    <property type="protein sequence ID" value="MBP2193119.1"/>
    <property type="molecule type" value="Genomic_DNA"/>
</dbReference>
<dbReference type="Pfam" id="PF08100">
    <property type="entry name" value="Dimerisation"/>
    <property type="match status" value="1"/>
</dbReference>
<name>A0ABS4QQ16_9NOCA</name>
<dbReference type="PIRSF" id="PIRSF005739">
    <property type="entry name" value="O-mtase"/>
    <property type="match status" value="1"/>
</dbReference>